<dbReference type="Proteomes" id="UP000249524">
    <property type="component" value="Unassembled WGS sequence"/>
</dbReference>
<evidence type="ECO:0000259" key="2">
    <source>
        <dbReference type="Pfam" id="PF13471"/>
    </source>
</evidence>
<dbReference type="EMBL" id="QFYS01000002">
    <property type="protein sequence ID" value="RAK67800.1"/>
    <property type="molecule type" value="Genomic_DNA"/>
</dbReference>
<feature type="domain" description="Microcin J25-processing protein McjB C-terminal" evidence="2">
    <location>
        <begin position="110"/>
        <end position="220"/>
    </location>
</feature>
<protein>
    <submittedName>
        <fullName evidence="3">Lasso peptide biosynthesis B2 protein</fullName>
    </submittedName>
</protein>
<dbReference type="OrthoDB" id="119963at2"/>
<proteinExistence type="predicted"/>
<dbReference type="AlphaFoldDB" id="A0A328BKG0"/>
<reference evidence="3 4" key="1">
    <citation type="submission" date="2018-05" db="EMBL/GenBank/DDBJ databases">
        <authorList>
            <person name="Lanie J.A."/>
            <person name="Ng W.-L."/>
            <person name="Kazmierczak K.M."/>
            <person name="Andrzejewski T.M."/>
            <person name="Davidsen T.M."/>
            <person name="Wayne K.J."/>
            <person name="Tettelin H."/>
            <person name="Glass J.I."/>
            <person name="Rusch D."/>
            <person name="Podicherti R."/>
            <person name="Tsui H.-C.T."/>
            <person name="Winkler M.E."/>
        </authorList>
    </citation>
    <scope>NUCLEOTIDE SEQUENCE [LARGE SCALE GENOMIC DNA]</scope>
    <source>
        <strain evidence="3 4">BUT-10</strain>
    </source>
</reference>
<dbReference type="InterPro" id="IPR032708">
    <property type="entry name" value="McjB_C"/>
</dbReference>
<dbReference type="RefSeq" id="WP_111275409.1">
    <property type="nucleotide sequence ID" value="NZ_QFYS01000002.1"/>
</dbReference>
<feature type="region of interest" description="Disordered" evidence="1">
    <location>
        <begin position="67"/>
        <end position="92"/>
    </location>
</feature>
<evidence type="ECO:0000313" key="4">
    <source>
        <dbReference type="Proteomes" id="UP000249524"/>
    </source>
</evidence>
<accession>A0A328BKG0</accession>
<name>A0A328BKG0_9CAUL</name>
<dbReference type="InterPro" id="IPR053521">
    <property type="entry name" value="McjB-like"/>
</dbReference>
<comment type="caution">
    <text evidence="3">The sequence shown here is derived from an EMBL/GenBank/DDBJ whole genome shotgun (WGS) entry which is preliminary data.</text>
</comment>
<sequence>MRPSHPPCRLAPHVHGVAIDEDAVFLDVARDRYVCVPQAAALLRLDAARRVVGVADPGFAEELRRAGLAADGSPDRPPPPSLTTATTSAMCGPFAPPRWRDGLAGARAMADLAQAYWRRPLAQLVATARDGATAAADTPPGPALLETVESFHRWAPFAPAPGKCLLRSFMLLRLLRRHGHDARWVFGVRTWPFRAHCWLQRGEVVLDDDLETLVPLTPILVI</sequence>
<organism evidence="3 4">
    <name type="scientific">Phenylobacterium kunshanense</name>
    <dbReference type="NCBI Taxonomy" id="1445034"/>
    <lineage>
        <taxon>Bacteria</taxon>
        <taxon>Pseudomonadati</taxon>
        <taxon>Pseudomonadota</taxon>
        <taxon>Alphaproteobacteria</taxon>
        <taxon>Caulobacterales</taxon>
        <taxon>Caulobacteraceae</taxon>
        <taxon>Phenylobacterium</taxon>
    </lineage>
</organism>
<keyword evidence="4" id="KW-1185">Reference proteome</keyword>
<dbReference type="NCBIfam" id="NF033537">
    <property type="entry name" value="lasso_biosyn_B2"/>
    <property type="match status" value="1"/>
</dbReference>
<evidence type="ECO:0000313" key="3">
    <source>
        <dbReference type="EMBL" id="RAK67800.1"/>
    </source>
</evidence>
<gene>
    <name evidence="3" type="ORF">DJ019_07840</name>
</gene>
<dbReference type="Pfam" id="PF13471">
    <property type="entry name" value="Transglut_core3"/>
    <property type="match status" value="1"/>
</dbReference>
<evidence type="ECO:0000256" key="1">
    <source>
        <dbReference type="SAM" id="MobiDB-lite"/>
    </source>
</evidence>